<sequence>MNQDAAANPDLSSSLAMSNTSIHSSGGDVSRGDDVPTTQGQGSTMDSEPSGCDSRATRAFSSFIASEPTEIAAPLTAGGAPSSFPPERRLDADADGPSQSDDTDASSVLTKRKRPRHPRARGGKKVQEAKARKLAKQAAQAALEAALSGSADAAMDPTPSEPDRDAAVAAMEPRANRPLSESVTDVARQQVAPDHDEPCGAPSVLQRMQATSGRKRRRPRKGKAKAAVAAALVKQSQSFKASHIQEAKARATPVQCQSELSSGTIAQATIPLLVSDPSLIDEPLSSNGHHDSSTTEGQSESSLVLSRPERSPSGLQLSDSHQDLLLTLFPHGDPGAHEDLDVHRPLLHIAESVKEEIQEIQEAAEETLSIPADERDPDTLAYDLAATQREISGLKKTVSVLLTRMDSVCDGPPLSRAARRRARKSREGEHVEDEAQCVLGALLEDLEKISVLTVQLAAVVQSEAVSSL</sequence>
<gene>
    <name evidence="2" type="ORF">DAEQUDRAFT_725219</name>
</gene>
<reference evidence="2 3" key="1">
    <citation type="journal article" date="2016" name="Mol. Biol. Evol.">
        <title>Comparative Genomics of Early-Diverging Mushroom-Forming Fungi Provides Insights into the Origins of Lignocellulose Decay Capabilities.</title>
        <authorList>
            <person name="Nagy L.G."/>
            <person name="Riley R."/>
            <person name="Tritt A."/>
            <person name="Adam C."/>
            <person name="Daum C."/>
            <person name="Floudas D."/>
            <person name="Sun H."/>
            <person name="Yadav J.S."/>
            <person name="Pangilinan J."/>
            <person name="Larsson K.H."/>
            <person name="Matsuura K."/>
            <person name="Barry K."/>
            <person name="Labutti K."/>
            <person name="Kuo R."/>
            <person name="Ohm R.A."/>
            <person name="Bhattacharya S.S."/>
            <person name="Shirouzu T."/>
            <person name="Yoshinaga Y."/>
            <person name="Martin F.M."/>
            <person name="Grigoriev I.V."/>
            <person name="Hibbett D.S."/>
        </authorList>
    </citation>
    <scope>NUCLEOTIDE SEQUENCE [LARGE SCALE GENOMIC DNA]</scope>
    <source>
        <strain evidence="2 3">L-15889</strain>
    </source>
</reference>
<evidence type="ECO:0000313" key="2">
    <source>
        <dbReference type="EMBL" id="KZT70668.1"/>
    </source>
</evidence>
<dbReference type="AlphaFoldDB" id="A0A165RF28"/>
<dbReference type="OrthoDB" id="10612399at2759"/>
<dbReference type="EMBL" id="KV429050">
    <property type="protein sequence ID" value="KZT70668.1"/>
    <property type="molecule type" value="Genomic_DNA"/>
</dbReference>
<name>A0A165RF28_9APHY</name>
<protein>
    <submittedName>
        <fullName evidence="2">Uncharacterized protein</fullName>
    </submittedName>
</protein>
<feature type="compositionally biased region" description="Polar residues" evidence="1">
    <location>
        <begin position="1"/>
        <end position="24"/>
    </location>
</feature>
<feature type="compositionally biased region" description="Basic residues" evidence="1">
    <location>
        <begin position="110"/>
        <end position="124"/>
    </location>
</feature>
<evidence type="ECO:0000256" key="1">
    <source>
        <dbReference type="SAM" id="MobiDB-lite"/>
    </source>
</evidence>
<dbReference type="Proteomes" id="UP000076727">
    <property type="component" value="Unassembled WGS sequence"/>
</dbReference>
<feature type="compositionally biased region" description="Low complexity" evidence="1">
    <location>
        <begin position="136"/>
        <end position="154"/>
    </location>
</feature>
<feature type="compositionally biased region" description="Polar residues" evidence="1">
    <location>
        <begin position="294"/>
        <end position="304"/>
    </location>
</feature>
<keyword evidence="3" id="KW-1185">Reference proteome</keyword>
<feature type="compositionally biased region" description="Polar residues" evidence="1">
    <location>
        <begin position="97"/>
        <end position="109"/>
    </location>
</feature>
<feature type="region of interest" description="Disordered" evidence="1">
    <location>
        <begin position="1"/>
        <end position="225"/>
    </location>
</feature>
<accession>A0A165RF28</accession>
<feature type="compositionally biased region" description="Basic residues" evidence="1">
    <location>
        <begin position="213"/>
        <end position="224"/>
    </location>
</feature>
<evidence type="ECO:0000313" key="3">
    <source>
        <dbReference type="Proteomes" id="UP000076727"/>
    </source>
</evidence>
<feature type="compositionally biased region" description="Polar residues" evidence="1">
    <location>
        <begin position="36"/>
        <end position="47"/>
    </location>
</feature>
<feature type="region of interest" description="Disordered" evidence="1">
    <location>
        <begin position="279"/>
        <end position="317"/>
    </location>
</feature>
<organism evidence="2 3">
    <name type="scientific">Daedalea quercina L-15889</name>
    <dbReference type="NCBI Taxonomy" id="1314783"/>
    <lineage>
        <taxon>Eukaryota</taxon>
        <taxon>Fungi</taxon>
        <taxon>Dikarya</taxon>
        <taxon>Basidiomycota</taxon>
        <taxon>Agaricomycotina</taxon>
        <taxon>Agaricomycetes</taxon>
        <taxon>Polyporales</taxon>
        <taxon>Fomitopsis</taxon>
    </lineage>
</organism>
<proteinExistence type="predicted"/>